<evidence type="ECO:0000313" key="1">
    <source>
        <dbReference type="EMBL" id="QHN39902.1"/>
    </source>
</evidence>
<name>A0A857L0A1_9ACTN</name>
<dbReference type="GO" id="GO:0016020">
    <property type="term" value="C:membrane"/>
    <property type="evidence" value="ECO:0007669"/>
    <property type="project" value="InterPro"/>
</dbReference>
<gene>
    <name evidence="1" type="ORF">GII30_12680</name>
</gene>
<dbReference type="AlphaFoldDB" id="A0A857L0A1"/>
<protein>
    <submittedName>
        <fullName evidence="1">Prepilin peptidase</fullName>
    </submittedName>
</protein>
<proteinExistence type="predicted"/>
<dbReference type="EMBL" id="CP045810">
    <property type="protein sequence ID" value="QHN39902.1"/>
    <property type="molecule type" value="Genomic_DNA"/>
</dbReference>
<reference evidence="1" key="1">
    <citation type="journal article" date="2021" name="Nat. Microbiol.">
        <title>Cocultivation of an ultrasmall environmental parasitic bacterium with lytic ability against bacteria associated with wastewater foams.</title>
        <authorList>
            <person name="Batinovic S."/>
            <person name="Rose J.J.A."/>
            <person name="Ratcliffe J."/>
            <person name="Seviour R.J."/>
            <person name="Petrovski S."/>
        </authorList>
    </citation>
    <scope>NUCLEOTIDE SEQUENCE</scope>
    <source>
        <strain evidence="1">CON44</strain>
    </source>
</reference>
<accession>A0A857L0A1</accession>
<sequence>MCVVHRCDRGRLIRRLGGDDRCVTLATIPVGLWLSAIAVRDARTRRITNTLLWPGVVAVAGMGVASPAVIVAGLIAASPYLLAWLLRQCGGGDVKLALVVGGLTADWVIAMLVVLLAAILSAIAALVARSSSLPHGPALVGATALLLGVTH</sequence>
<dbReference type="InterPro" id="IPR000045">
    <property type="entry name" value="Prepilin_IV_endopep_pep"/>
</dbReference>
<organism evidence="1">
    <name type="scientific">Gordonia amarae</name>
    <dbReference type="NCBI Taxonomy" id="36821"/>
    <lineage>
        <taxon>Bacteria</taxon>
        <taxon>Bacillati</taxon>
        <taxon>Actinomycetota</taxon>
        <taxon>Actinomycetes</taxon>
        <taxon>Mycobacteriales</taxon>
        <taxon>Gordoniaceae</taxon>
        <taxon>Gordonia</taxon>
    </lineage>
</organism>
<dbReference type="GO" id="GO:0004190">
    <property type="term" value="F:aspartic-type endopeptidase activity"/>
    <property type="evidence" value="ECO:0007669"/>
    <property type="project" value="InterPro"/>
</dbReference>
<dbReference type="Pfam" id="PF01478">
    <property type="entry name" value="Peptidase_A24"/>
    <property type="match status" value="1"/>
</dbReference>
<dbReference type="Gene3D" id="1.20.120.1220">
    <property type="match status" value="1"/>
</dbReference>